<dbReference type="GO" id="GO:0005886">
    <property type="term" value="C:plasma membrane"/>
    <property type="evidence" value="ECO:0007669"/>
    <property type="project" value="UniProtKB-SubCell"/>
</dbReference>
<dbReference type="GO" id="GO:0042910">
    <property type="term" value="F:xenobiotic transmembrane transporter activity"/>
    <property type="evidence" value="ECO:0007669"/>
    <property type="project" value="TreeGrafter"/>
</dbReference>
<feature type="transmembrane region" description="Helical" evidence="8">
    <location>
        <begin position="12"/>
        <end position="32"/>
    </location>
</feature>
<dbReference type="KEGG" id="oai:OLEAN_C25640"/>
<dbReference type="SUPFAM" id="SSF82866">
    <property type="entry name" value="Multidrug efflux transporter AcrB transmembrane domain"/>
    <property type="match status" value="2"/>
</dbReference>
<feature type="transmembrane region" description="Helical" evidence="8">
    <location>
        <begin position="949"/>
        <end position="968"/>
    </location>
</feature>
<organism evidence="10 11">
    <name type="scientific">Oleispira antarctica RB-8</name>
    <dbReference type="NCBI Taxonomy" id="698738"/>
    <lineage>
        <taxon>Bacteria</taxon>
        <taxon>Pseudomonadati</taxon>
        <taxon>Pseudomonadota</taxon>
        <taxon>Gammaproteobacteria</taxon>
        <taxon>Oceanospirillales</taxon>
        <taxon>Oceanospirillaceae</taxon>
        <taxon>Oleispira</taxon>
    </lineage>
</organism>
<evidence type="ECO:0000259" key="9">
    <source>
        <dbReference type="PROSITE" id="PS50156"/>
    </source>
</evidence>
<gene>
    <name evidence="10" type="ORF">OLEAN_C25640</name>
</gene>
<reference evidence="10 11" key="1">
    <citation type="journal article" date="2013" name="Nat. Commun.">
        <title>Genome sequence and functional genomic analysis of the oil-degrading bacterium Oleispira antarctica.</title>
        <authorList>
            <person name="Kube M."/>
            <person name="Chernikova T.N."/>
            <person name="Al-Ramahi Y."/>
            <person name="Beloqui A."/>
            <person name="Lopez-Cortez N."/>
            <person name="Guazzaroni M.E."/>
            <person name="Heipieper H.J."/>
            <person name="Klages S."/>
            <person name="Kotsyurbenko O.R."/>
            <person name="Langer I."/>
            <person name="Nechitaylo T.Y."/>
            <person name="Lunsdorf H."/>
            <person name="Fernandez M."/>
            <person name="Juarez S."/>
            <person name="Ciordia S."/>
            <person name="Singer A."/>
            <person name="Kagan O."/>
            <person name="Egorova O."/>
            <person name="Petit P.A."/>
            <person name="Stogios P."/>
            <person name="Kim Y."/>
            <person name="Tchigvintsev A."/>
            <person name="Flick R."/>
            <person name="Denaro R."/>
            <person name="Genovese M."/>
            <person name="Albar J.P."/>
            <person name="Reva O.N."/>
            <person name="Martinez-Gomariz M."/>
            <person name="Tran H."/>
            <person name="Ferrer M."/>
            <person name="Savchenko A."/>
            <person name="Yakunin A.F."/>
            <person name="Yakimov M.M."/>
            <person name="Golyshina O.V."/>
            <person name="Reinhardt R."/>
            <person name="Golyshin P.N."/>
        </authorList>
    </citation>
    <scope>NUCLEOTIDE SEQUENCE [LARGE SCALE GENOMIC DNA]</scope>
</reference>
<feature type="transmembrane region" description="Helical" evidence="8">
    <location>
        <begin position="333"/>
        <end position="352"/>
    </location>
</feature>
<evidence type="ECO:0000256" key="5">
    <source>
        <dbReference type="ARBA" id="ARBA00022692"/>
    </source>
</evidence>
<dbReference type="Gene3D" id="3.30.2090.10">
    <property type="entry name" value="Multidrug efflux transporter AcrB TolC docking domain, DN and DC subdomains"/>
    <property type="match status" value="2"/>
</dbReference>
<proteinExistence type="predicted"/>
<feature type="transmembrane region" description="Helical" evidence="8">
    <location>
        <begin position="903"/>
        <end position="928"/>
    </location>
</feature>
<feature type="transmembrane region" description="Helical" evidence="8">
    <location>
        <begin position="526"/>
        <end position="545"/>
    </location>
</feature>
<keyword evidence="11" id="KW-1185">Reference proteome</keyword>
<evidence type="ECO:0000256" key="6">
    <source>
        <dbReference type="ARBA" id="ARBA00022989"/>
    </source>
</evidence>
<keyword evidence="3" id="KW-1003">Cell membrane</keyword>
<dbReference type="InterPro" id="IPR000731">
    <property type="entry name" value="SSD"/>
</dbReference>
<dbReference type="FunFam" id="3.30.70.1430:FF:000001">
    <property type="entry name" value="Efflux pump membrane transporter"/>
    <property type="match status" value="1"/>
</dbReference>
<evidence type="ECO:0000313" key="10">
    <source>
        <dbReference type="EMBL" id="CCK76740.1"/>
    </source>
</evidence>
<dbReference type="Pfam" id="PF00873">
    <property type="entry name" value="ACR_tran"/>
    <property type="match status" value="1"/>
</dbReference>
<dbReference type="PROSITE" id="PS50156">
    <property type="entry name" value="SSD"/>
    <property type="match status" value="1"/>
</dbReference>
<dbReference type="Gene3D" id="3.30.70.1440">
    <property type="entry name" value="Multidrug efflux transporter AcrB pore domain"/>
    <property type="match status" value="1"/>
</dbReference>
<dbReference type="PANTHER" id="PTHR32063">
    <property type="match status" value="1"/>
</dbReference>
<dbReference type="InterPro" id="IPR027463">
    <property type="entry name" value="AcrB_DN_DC_subdom"/>
</dbReference>
<keyword evidence="5 8" id="KW-0812">Transmembrane</keyword>
<dbReference type="AlphaFoldDB" id="R4YPC1"/>
<evidence type="ECO:0000256" key="2">
    <source>
        <dbReference type="ARBA" id="ARBA00022448"/>
    </source>
</evidence>
<dbReference type="EMBL" id="FO203512">
    <property type="protein sequence ID" value="CCK76740.1"/>
    <property type="molecule type" value="Genomic_DNA"/>
</dbReference>
<evidence type="ECO:0000313" key="11">
    <source>
        <dbReference type="Proteomes" id="UP000032749"/>
    </source>
</evidence>
<evidence type="ECO:0000256" key="4">
    <source>
        <dbReference type="ARBA" id="ARBA00022519"/>
    </source>
</evidence>
<protein>
    <submittedName>
        <fullName evidence="10">Hypothetical cation/multidrug efflux pump protein</fullName>
    </submittedName>
</protein>
<dbReference type="OrthoDB" id="9757904at2"/>
<dbReference type="PANTHER" id="PTHR32063:SF28">
    <property type="entry name" value="BLR2861 PROTEIN"/>
    <property type="match status" value="1"/>
</dbReference>
<feature type="transmembrane region" description="Helical" evidence="8">
    <location>
        <begin position="462"/>
        <end position="480"/>
    </location>
</feature>
<feature type="transmembrane region" description="Helical" evidence="8">
    <location>
        <begin position="430"/>
        <end position="450"/>
    </location>
</feature>
<comment type="subcellular location">
    <subcellularLocation>
        <location evidence="1">Cell inner membrane</location>
        <topology evidence="1">Multi-pass membrane protein</topology>
    </subcellularLocation>
</comment>
<dbReference type="Proteomes" id="UP000032749">
    <property type="component" value="Chromosome"/>
</dbReference>
<accession>R4YPC1</accession>
<dbReference type="FunFam" id="1.20.1640.10:FF:000001">
    <property type="entry name" value="Efflux pump membrane transporter"/>
    <property type="match status" value="1"/>
</dbReference>
<dbReference type="SUPFAM" id="SSF82693">
    <property type="entry name" value="Multidrug efflux transporter AcrB pore domain, PN1, PN2, PC1 and PC2 subdomains"/>
    <property type="match status" value="3"/>
</dbReference>
<dbReference type="InterPro" id="IPR001036">
    <property type="entry name" value="Acrflvin-R"/>
</dbReference>
<evidence type="ECO:0000256" key="3">
    <source>
        <dbReference type="ARBA" id="ARBA00022475"/>
    </source>
</evidence>
<evidence type="ECO:0000256" key="1">
    <source>
        <dbReference type="ARBA" id="ARBA00004429"/>
    </source>
</evidence>
<feature type="domain" description="SSD" evidence="9">
    <location>
        <begin position="362"/>
        <end position="487"/>
    </location>
</feature>
<dbReference type="HOGENOM" id="CLU_002755_1_1_6"/>
<keyword evidence="4" id="KW-0997">Cell inner membrane</keyword>
<dbReference type="SUPFAM" id="SSF82714">
    <property type="entry name" value="Multidrug efflux transporter AcrB TolC docking domain, DN and DC subdomains"/>
    <property type="match status" value="2"/>
</dbReference>
<feature type="transmembrane region" description="Helical" evidence="8">
    <location>
        <begin position="359"/>
        <end position="380"/>
    </location>
</feature>
<sequence>MKISELSISRPVLATVMNILVVLIGIIAYKALPVREYPNIDVPVITVETSYAGANAKILESQVTQILEDSLSGIEGIDFMSSKSRSEKSQITLTFKLDRDPDSAASDVRDRVGRVRGLLPEDIEEPIVAKVEADAQPIIWLAFSSDRHTPLQVTDIAERQARDPLQTVPGVASVVIVGERRYAMRIWLDRTRMAAYNITSQGVESALRSQNLEVPAGRIESSEREFTVLTQTDLNTTEQFEDIVLRNENGYLVRLKDVANVEVGPEAERIISRFSGRSAVALGVVKQSTSNPLDVSSGVKTLLVEINKKLPEGVEVKVAYDSSVFIDKSIQSVQTTIFEAVMLVILVIFVFLRNARATLIPLLTIPVSLIGAFAIMNLFGFSINTLTLLALVLAIGLVVDDAIVVLENIYRHIETGMDPIQASFKGMKEIGFAVVAMTVTLAAVFAPIAFSEGRTGKLISEFALTLAGAVIVSGFVALTLSPMMASRMLKHNENPGKFYLWGEKVLNGMADGYERALRKVLAFPRLIAAAGLVTIALSALVYMQLPQELSPSEDRGFVIGFAIAPEGSSMEFVDKYTRQIEGVLSKVPESTNTFSIVGFPTSTNSMQFLQLESWENRERSQQEIAAGLMGPMFGGITGVMAFPMNPPSLGQSIVSRPVEFVVQTTGSYEELQDLTSQVMMKVYANPMFAQPDIDLKLNKPELSIKVDREKAAAMGVGIETIGRTLETMIAGREITRFKREGEQYNVIVQVADIDRSNPSDLTNVYVRSSGGEMVQLANLVNVTESIAPKELNHFNKLKSATIQAALNPGFSQQQAREFLDATVAELTADKAGFQVDYAGQLREFISAGSSLSVAFGLALIFIYLVLAAQFESFRSPLIIMFSVPTAMLGALLALWITGGSINIYSQIGLITLVGLITKHGILIVEFANQLQESGSSKLEAVIESAKLRLRPILMTTSAMVLGAIPLALASGAGAESREQIGWTIVGGMTLGTALTIIIVPACYLLISGKVKELVKPD</sequence>
<dbReference type="Gene3D" id="1.20.1640.10">
    <property type="entry name" value="Multidrug efflux transporter AcrB transmembrane domain"/>
    <property type="match status" value="2"/>
</dbReference>
<dbReference type="PRINTS" id="PR00702">
    <property type="entry name" value="ACRIFLAVINRP"/>
</dbReference>
<feature type="transmembrane region" description="Helical" evidence="8">
    <location>
        <begin position="878"/>
        <end position="897"/>
    </location>
</feature>
<name>R4YPC1_OLEAN</name>
<feature type="transmembrane region" description="Helical" evidence="8">
    <location>
        <begin position="844"/>
        <end position="866"/>
    </location>
</feature>
<dbReference type="PATRIC" id="fig|698738.3.peg.2659"/>
<dbReference type="Gene3D" id="3.30.70.1430">
    <property type="entry name" value="Multidrug efflux transporter AcrB pore domain"/>
    <property type="match status" value="2"/>
</dbReference>
<evidence type="ECO:0000256" key="7">
    <source>
        <dbReference type="ARBA" id="ARBA00023136"/>
    </source>
</evidence>
<evidence type="ECO:0000256" key="8">
    <source>
        <dbReference type="SAM" id="Phobius"/>
    </source>
</evidence>
<feature type="transmembrane region" description="Helical" evidence="8">
    <location>
        <begin position="980"/>
        <end position="1006"/>
    </location>
</feature>
<dbReference type="STRING" id="698738.OLEAN_C25640"/>
<keyword evidence="6 8" id="KW-1133">Transmembrane helix</keyword>
<keyword evidence="7 8" id="KW-0472">Membrane</keyword>
<keyword evidence="2" id="KW-0813">Transport</keyword>
<feature type="transmembrane region" description="Helical" evidence="8">
    <location>
        <begin position="386"/>
        <end position="410"/>
    </location>
</feature>
<dbReference type="Gene3D" id="3.30.70.1320">
    <property type="entry name" value="Multidrug efflux transporter AcrB pore domain like"/>
    <property type="match status" value="1"/>
</dbReference>